<dbReference type="InterPro" id="IPR016087">
    <property type="entry name" value="Chalcone_isomerase"/>
</dbReference>
<dbReference type="Gene3D" id="3.50.70.10">
    <property type="match status" value="1"/>
</dbReference>
<comment type="function">
    <text evidence="5">Catalyzes the intramolecular cyclization of bicyclic chalcones into tricyclic (S)-flavanones. Responsible for the isomerization of 4,2',4',6'-tetrahydroxychalcone (also termed chalcone) into naringenin.</text>
</comment>
<evidence type="ECO:0000256" key="7">
    <source>
        <dbReference type="RuleBase" id="RU361158"/>
    </source>
</evidence>
<keyword evidence="3 9" id="KW-0413">Isomerase</keyword>
<name>A0A061FMU5_THECC</name>
<dbReference type="PANTHER" id="PTHR28039">
    <property type="entry name" value="CHALCONE--FLAVONONE ISOMERASE 1-RELATED"/>
    <property type="match status" value="1"/>
</dbReference>
<protein>
    <recommendedName>
        <fullName evidence="7">Chalcone-flavonone isomerase family protein</fullName>
    </recommendedName>
</protein>
<dbReference type="Proteomes" id="UP000026915">
    <property type="component" value="Chromosome 10"/>
</dbReference>
<dbReference type="InterPro" id="IPR016088">
    <property type="entry name" value="Chalcone_isomerase_3-sand"/>
</dbReference>
<gene>
    <name evidence="9" type="ORF">TCM_042997</name>
</gene>
<dbReference type="OMA" id="MAPAFCV"/>
<dbReference type="AlphaFoldDB" id="A0A061FMU5"/>
<evidence type="ECO:0000256" key="5">
    <source>
        <dbReference type="ARBA" id="ARBA00025429"/>
    </source>
</evidence>
<reference evidence="9 10" key="1">
    <citation type="journal article" date="2013" name="Genome Biol.">
        <title>The genome sequence of the most widely cultivated cacao type and its use to identify candidate genes regulating pod color.</title>
        <authorList>
            <person name="Motamayor J.C."/>
            <person name="Mockaitis K."/>
            <person name="Schmutz J."/>
            <person name="Haiminen N."/>
            <person name="Iii D.L."/>
            <person name="Cornejo O."/>
            <person name="Findley S.D."/>
            <person name="Zheng P."/>
            <person name="Utro F."/>
            <person name="Royaert S."/>
            <person name="Saski C."/>
            <person name="Jenkins J."/>
            <person name="Podicheti R."/>
            <person name="Zhao M."/>
            <person name="Scheffler B.E."/>
            <person name="Stack J.C."/>
            <person name="Feltus F.A."/>
            <person name="Mustiga G.M."/>
            <person name="Amores F."/>
            <person name="Phillips W."/>
            <person name="Marelli J.P."/>
            <person name="May G.D."/>
            <person name="Shapiro H."/>
            <person name="Ma J."/>
            <person name="Bustamante C.D."/>
            <person name="Schnell R.J."/>
            <person name="Main D."/>
            <person name="Gilbert D."/>
            <person name="Parida L."/>
            <person name="Kuhn D.N."/>
        </authorList>
    </citation>
    <scope>NUCLEOTIDE SEQUENCE [LARGE SCALE GENOMIC DNA]</scope>
    <source>
        <strain evidence="10">cv. Matina 1-6</strain>
    </source>
</reference>
<dbReference type="InterPro" id="IPR016089">
    <property type="entry name" value="Chalcone_isomerase_bundle_sf"/>
</dbReference>
<evidence type="ECO:0000256" key="4">
    <source>
        <dbReference type="ARBA" id="ARBA00023241"/>
    </source>
</evidence>
<accession>A0A061FMU5</accession>
<comment type="pathway">
    <text evidence="1">Secondary metabolite biosynthesis; flavonoid biosynthesis.</text>
</comment>
<comment type="catalytic activity">
    <reaction evidence="6">
        <text>a chalcone = a flavanone.</text>
        <dbReference type="EC" id="5.5.1.6"/>
    </reaction>
</comment>
<dbReference type="GO" id="GO:0045430">
    <property type="term" value="F:chalcone isomerase activity"/>
    <property type="evidence" value="ECO:0007669"/>
    <property type="project" value="UniProtKB-EC"/>
</dbReference>
<keyword evidence="4" id="KW-0284">Flavonoid biosynthesis</keyword>
<dbReference type="InterPro" id="IPR044164">
    <property type="entry name" value="CFI"/>
</dbReference>
<dbReference type="SUPFAM" id="SSF54626">
    <property type="entry name" value="Chalcone isomerase"/>
    <property type="match status" value="1"/>
</dbReference>
<dbReference type="InParanoid" id="A0A061FMU5"/>
<proteinExistence type="inferred from homology"/>
<evidence type="ECO:0000256" key="1">
    <source>
        <dbReference type="ARBA" id="ARBA00004966"/>
    </source>
</evidence>
<dbReference type="UniPathway" id="UPA00154"/>
<evidence type="ECO:0000313" key="10">
    <source>
        <dbReference type="Proteomes" id="UP000026915"/>
    </source>
</evidence>
<evidence type="ECO:0000256" key="6">
    <source>
        <dbReference type="ARBA" id="ARBA00034056"/>
    </source>
</evidence>
<feature type="domain" description="Chalcone isomerase" evidence="8">
    <location>
        <begin position="12"/>
        <end position="84"/>
    </location>
</feature>
<dbReference type="Pfam" id="PF02431">
    <property type="entry name" value="Chalcone"/>
    <property type="match status" value="1"/>
</dbReference>
<evidence type="ECO:0000259" key="8">
    <source>
        <dbReference type="Pfam" id="PF02431"/>
    </source>
</evidence>
<dbReference type="Gene3D" id="1.10.890.20">
    <property type="match status" value="1"/>
</dbReference>
<sequence>MSSPPSATQVDVDNIVFPPSAKPPASSTVLFLGLYIDANFKKFTAIGVYLGPNAVPLLAAKWRGKSAQELMDSVEFFRDIVAGIYTFHIPM</sequence>
<evidence type="ECO:0000256" key="2">
    <source>
        <dbReference type="ARBA" id="ARBA00007166"/>
    </source>
</evidence>
<dbReference type="GO" id="GO:0009813">
    <property type="term" value="P:flavonoid biosynthetic process"/>
    <property type="evidence" value="ECO:0007669"/>
    <property type="project" value="UniProtKB-UniPathway"/>
</dbReference>
<evidence type="ECO:0000313" key="9">
    <source>
        <dbReference type="EMBL" id="EOY18401.1"/>
    </source>
</evidence>
<dbReference type="InterPro" id="IPR036298">
    <property type="entry name" value="Chalcone_isomerase_sf"/>
</dbReference>
<organism evidence="9 10">
    <name type="scientific">Theobroma cacao</name>
    <name type="common">Cacao</name>
    <name type="synonym">Cocoa</name>
    <dbReference type="NCBI Taxonomy" id="3641"/>
    <lineage>
        <taxon>Eukaryota</taxon>
        <taxon>Viridiplantae</taxon>
        <taxon>Streptophyta</taxon>
        <taxon>Embryophyta</taxon>
        <taxon>Tracheophyta</taxon>
        <taxon>Spermatophyta</taxon>
        <taxon>Magnoliopsida</taxon>
        <taxon>eudicotyledons</taxon>
        <taxon>Gunneridae</taxon>
        <taxon>Pentapetalae</taxon>
        <taxon>rosids</taxon>
        <taxon>malvids</taxon>
        <taxon>Malvales</taxon>
        <taxon>Malvaceae</taxon>
        <taxon>Byttnerioideae</taxon>
        <taxon>Theobroma</taxon>
    </lineage>
</organism>
<dbReference type="EMBL" id="CM001888">
    <property type="protein sequence ID" value="EOY18401.1"/>
    <property type="molecule type" value="Genomic_DNA"/>
</dbReference>
<keyword evidence="10" id="KW-1185">Reference proteome</keyword>
<dbReference type="Gramene" id="EOY18401">
    <property type="protein sequence ID" value="EOY18401"/>
    <property type="gene ID" value="TCM_042997"/>
</dbReference>
<dbReference type="PANTHER" id="PTHR28039:SF8">
    <property type="entry name" value="CHALCONE--FLAVANONE ISOMERASE 1-RELATED"/>
    <property type="match status" value="1"/>
</dbReference>
<comment type="similarity">
    <text evidence="2 7">Belongs to the chalcone isomerase family.</text>
</comment>
<evidence type="ECO:0000256" key="3">
    <source>
        <dbReference type="ARBA" id="ARBA00023235"/>
    </source>
</evidence>
<dbReference type="HOGENOM" id="CLU_2431390_0_0_1"/>